<keyword evidence="6" id="KW-1185">Reference proteome</keyword>
<evidence type="ECO:0000256" key="2">
    <source>
        <dbReference type="ARBA" id="ARBA00023125"/>
    </source>
</evidence>
<dbReference type="EMBL" id="JBHUFW010000005">
    <property type="protein sequence ID" value="MFD1862837.1"/>
    <property type="molecule type" value="Genomic_DNA"/>
</dbReference>
<dbReference type="SUPFAM" id="SSF47413">
    <property type="entry name" value="lambda repressor-like DNA-binding domains"/>
    <property type="match status" value="1"/>
</dbReference>
<dbReference type="Proteomes" id="UP001597273">
    <property type="component" value="Unassembled WGS sequence"/>
</dbReference>
<feature type="domain" description="HTH cro/C1-type" evidence="4">
    <location>
        <begin position="11"/>
        <end position="65"/>
    </location>
</feature>
<reference evidence="6" key="1">
    <citation type="journal article" date="2019" name="Int. J. Syst. Evol. Microbiol.">
        <title>The Global Catalogue of Microorganisms (GCM) 10K type strain sequencing project: providing services to taxonomists for standard genome sequencing and annotation.</title>
        <authorList>
            <consortium name="The Broad Institute Genomics Platform"/>
            <consortium name="The Broad Institute Genome Sequencing Center for Infectious Disease"/>
            <person name="Wu L."/>
            <person name="Ma J."/>
        </authorList>
    </citation>
    <scope>NUCLEOTIDE SEQUENCE [LARGE SCALE GENOMIC DNA]</scope>
    <source>
        <strain evidence="6">CGMCC 1.15475</strain>
    </source>
</reference>
<dbReference type="InterPro" id="IPR050807">
    <property type="entry name" value="TransReg_Diox_bact_type"/>
</dbReference>
<dbReference type="InterPro" id="IPR010982">
    <property type="entry name" value="Lambda_DNA-bd_dom_sf"/>
</dbReference>
<keyword evidence="2" id="KW-0238">DNA-binding</keyword>
<dbReference type="PANTHER" id="PTHR46797:SF23">
    <property type="entry name" value="HTH-TYPE TRANSCRIPTIONAL REGULATOR SUTR"/>
    <property type="match status" value="1"/>
</dbReference>
<dbReference type="Pfam" id="PF01381">
    <property type="entry name" value="HTH_3"/>
    <property type="match status" value="1"/>
</dbReference>
<dbReference type="InterPro" id="IPR001387">
    <property type="entry name" value="Cro/C1-type_HTH"/>
</dbReference>
<gene>
    <name evidence="5" type="ORF">ACFSDB_07830</name>
</gene>
<evidence type="ECO:0000313" key="6">
    <source>
        <dbReference type="Proteomes" id="UP001597273"/>
    </source>
</evidence>
<evidence type="ECO:0000313" key="5">
    <source>
        <dbReference type="EMBL" id="MFD1862837.1"/>
    </source>
</evidence>
<organism evidence="5 6">
    <name type="scientific">Planococcus chinensis</name>
    <dbReference type="NCBI Taxonomy" id="272917"/>
    <lineage>
        <taxon>Bacteria</taxon>
        <taxon>Bacillati</taxon>
        <taxon>Bacillota</taxon>
        <taxon>Bacilli</taxon>
        <taxon>Bacillales</taxon>
        <taxon>Caryophanaceae</taxon>
        <taxon>Planococcus</taxon>
    </lineage>
</organism>
<name>A0ABW4QGY0_9BACL</name>
<keyword evidence="3" id="KW-0804">Transcription</keyword>
<sequence>MVVLTDFGKRVKELRLKAGITQESLAIRAELDRSYVGAIERGEKNLSLLNIEKLANALDVDLSYLFEHESFAPRSAFFKRELKKPLEERFIYDINLIDQVISWRIAGPLNENDVQKIAQNIKSLALLLKRGEIKLLIDNEAMVVDGQPFVFTPEVYDVWEDLQLWLLPYLRKVAVLCNSTFMKNQLDRLAKRSGIAGISKHIFSSDTEANRQEALEFLGLTSNRILAGAEGSRYINLIQEGPQEKKTIV</sequence>
<evidence type="ECO:0000256" key="1">
    <source>
        <dbReference type="ARBA" id="ARBA00023015"/>
    </source>
</evidence>
<dbReference type="CDD" id="cd00093">
    <property type="entry name" value="HTH_XRE"/>
    <property type="match status" value="1"/>
</dbReference>
<keyword evidence="1" id="KW-0805">Transcription regulation</keyword>
<dbReference type="SMART" id="SM00530">
    <property type="entry name" value="HTH_XRE"/>
    <property type="match status" value="1"/>
</dbReference>
<dbReference type="PROSITE" id="PS50943">
    <property type="entry name" value="HTH_CROC1"/>
    <property type="match status" value="1"/>
</dbReference>
<dbReference type="RefSeq" id="WP_204891749.1">
    <property type="nucleotide sequence ID" value="NZ_JBHUFW010000005.1"/>
</dbReference>
<protein>
    <submittedName>
        <fullName evidence="5">Helix-turn-helix domain-containing protein</fullName>
    </submittedName>
</protein>
<evidence type="ECO:0000256" key="3">
    <source>
        <dbReference type="ARBA" id="ARBA00023163"/>
    </source>
</evidence>
<dbReference type="Gene3D" id="1.10.260.40">
    <property type="entry name" value="lambda repressor-like DNA-binding domains"/>
    <property type="match status" value="1"/>
</dbReference>
<evidence type="ECO:0000259" key="4">
    <source>
        <dbReference type="PROSITE" id="PS50943"/>
    </source>
</evidence>
<proteinExistence type="predicted"/>
<comment type="caution">
    <text evidence="5">The sequence shown here is derived from an EMBL/GenBank/DDBJ whole genome shotgun (WGS) entry which is preliminary data.</text>
</comment>
<dbReference type="PANTHER" id="PTHR46797">
    <property type="entry name" value="HTH-TYPE TRANSCRIPTIONAL REGULATOR"/>
    <property type="match status" value="1"/>
</dbReference>
<accession>A0ABW4QGY0</accession>